<proteinExistence type="predicted"/>
<reference evidence="1 2" key="1">
    <citation type="submission" date="2021-04" db="EMBL/GenBank/DDBJ databases">
        <authorList>
            <person name="De Guttry C."/>
            <person name="Zahm M."/>
            <person name="Klopp C."/>
            <person name="Cabau C."/>
            <person name="Louis A."/>
            <person name="Berthelot C."/>
            <person name="Parey E."/>
            <person name="Roest Crollius H."/>
            <person name="Montfort J."/>
            <person name="Robinson-Rechavi M."/>
            <person name="Bucao C."/>
            <person name="Bouchez O."/>
            <person name="Gislard M."/>
            <person name="Lluch J."/>
            <person name="Milhes M."/>
            <person name="Lampietro C."/>
            <person name="Lopez Roques C."/>
            <person name="Donnadieu C."/>
            <person name="Braasch I."/>
            <person name="Desvignes T."/>
            <person name="Postlethwait J."/>
            <person name="Bobe J."/>
            <person name="Wedekind C."/>
            <person name="Guiguen Y."/>
        </authorList>
    </citation>
    <scope>NUCLEOTIDE SEQUENCE [LARGE SCALE GENOMIC DNA]</scope>
    <source>
        <strain evidence="1">Cs_M1</strain>
        <tissue evidence="1">Blood</tissue>
    </source>
</reference>
<protein>
    <submittedName>
        <fullName evidence="1">Uncharacterized protein</fullName>
    </submittedName>
</protein>
<evidence type="ECO:0000313" key="2">
    <source>
        <dbReference type="Proteomes" id="UP001356427"/>
    </source>
</evidence>
<name>A0AAN8LGP7_9TELE</name>
<dbReference type="AlphaFoldDB" id="A0AAN8LGP7"/>
<comment type="caution">
    <text evidence="1">The sequence shown here is derived from an EMBL/GenBank/DDBJ whole genome shotgun (WGS) entry which is preliminary data.</text>
</comment>
<gene>
    <name evidence="1" type="ORF">J4Q44_G00189600</name>
</gene>
<sequence>MISFALKRQLNPCVGPTWQSLQRVLCGSSCTVKRECFYTSSNHLMAPQVSMATSLLFQRLASSRFLTLRFLSCSASLLCQGHPAPARGEDQQRLSLKALANAPNHALYLGLSRPPSIPGCPPADGCDPVLPP</sequence>
<dbReference type="EMBL" id="JAGTTL010000016">
    <property type="protein sequence ID" value="KAK6310905.1"/>
    <property type="molecule type" value="Genomic_DNA"/>
</dbReference>
<evidence type="ECO:0000313" key="1">
    <source>
        <dbReference type="EMBL" id="KAK6310905.1"/>
    </source>
</evidence>
<accession>A0AAN8LGP7</accession>
<organism evidence="1 2">
    <name type="scientific">Coregonus suidteri</name>
    <dbReference type="NCBI Taxonomy" id="861788"/>
    <lineage>
        <taxon>Eukaryota</taxon>
        <taxon>Metazoa</taxon>
        <taxon>Chordata</taxon>
        <taxon>Craniata</taxon>
        <taxon>Vertebrata</taxon>
        <taxon>Euteleostomi</taxon>
        <taxon>Actinopterygii</taxon>
        <taxon>Neopterygii</taxon>
        <taxon>Teleostei</taxon>
        <taxon>Protacanthopterygii</taxon>
        <taxon>Salmoniformes</taxon>
        <taxon>Salmonidae</taxon>
        <taxon>Coregoninae</taxon>
        <taxon>Coregonus</taxon>
    </lineage>
</organism>
<dbReference type="Proteomes" id="UP001356427">
    <property type="component" value="Unassembled WGS sequence"/>
</dbReference>
<keyword evidence="2" id="KW-1185">Reference proteome</keyword>